<dbReference type="PROSITE" id="PS50109">
    <property type="entry name" value="HIS_KIN"/>
    <property type="match status" value="1"/>
</dbReference>
<proteinExistence type="predicted"/>
<keyword evidence="7" id="KW-0067">ATP-binding</keyword>
<reference evidence="12 13" key="1">
    <citation type="submission" date="2024-10" db="EMBL/GenBank/DDBJ databases">
        <title>The Natural Products Discovery Center: Release of the First 8490 Sequenced Strains for Exploring Actinobacteria Biosynthetic Diversity.</title>
        <authorList>
            <person name="Kalkreuter E."/>
            <person name="Kautsar S.A."/>
            <person name="Yang D."/>
            <person name="Bader C.D."/>
            <person name="Teijaro C.N."/>
            <person name="Fluegel L."/>
            <person name="Davis C.M."/>
            <person name="Simpson J.R."/>
            <person name="Lauterbach L."/>
            <person name="Steele A.D."/>
            <person name="Gui C."/>
            <person name="Meng S."/>
            <person name="Li G."/>
            <person name="Viehrig K."/>
            <person name="Ye F."/>
            <person name="Su P."/>
            <person name="Kiefer A.F."/>
            <person name="Nichols A."/>
            <person name="Cepeda A.J."/>
            <person name="Yan W."/>
            <person name="Fan B."/>
            <person name="Jiang Y."/>
            <person name="Adhikari A."/>
            <person name="Zheng C.-J."/>
            <person name="Schuster L."/>
            <person name="Cowan T.M."/>
            <person name="Smanski M.J."/>
            <person name="Chevrette M.G."/>
            <person name="De Carvalho L.P.S."/>
            <person name="Shen B."/>
        </authorList>
    </citation>
    <scope>NUCLEOTIDE SEQUENCE [LARGE SCALE GENOMIC DNA]</scope>
    <source>
        <strain evidence="12 13">NPDC001281</strain>
    </source>
</reference>
<evidence type="ECO:0000256" key="4">
    <source>
        <dbReference type="ARBA" id="ARBA00022679"/>
    </source>
</evidence>
<evidence type="ECO:0000313" key="13">
    <source>
        <dbReference type="Proteomes" id="UP001602119"/>
    </source>
</evidence>
<keyword evidence="4" id="KW-0808">Transferase</keyword>
<dbReference type="EC" id="2.7.13.3" evidence="2"/>
<dbReference type="InterPro" id="IPR003594">
    <property type="entry name" value="HATPase_dom"/>
</dbReference>
<name>A0ABW6VBN8_MICFU</name>
<dbReference type="InterPro" id="IPR005467">
    <property type="entry name" value="His_kinase_dom"/>
</dbReference>
<evidence type="ECO:0000256" key="6">
    <source>
        <dbReference type="ARBA" id="ARBA00022777"/>
    </source>
</evidence>
<dbReference type="Pfam" id="PF02518">
    <property type="entry name" value="HATPase_c"/>
    <property type="match status" value="1"/>
</dbReference>
<organism evidence="12 13">
    <name type="scientific">Microtetraspora fusca</name>
    <dbReference type="NCBI Taxonomy" id="1997"/>
    <lineage>
        <taxon>Bacteria</taxon>
        <taxon>Bacillati</taxon>
        <taxon>Actinomycetota</taxon>
        <taxon>Actinomycetes</taxon>
        <taxon>Streptosporangiales</taxon>
        <taxon>Streptosporangiaceae</taxon>
        <taxon>Microtetraspora</taxon>
    </lineage>
</organism>
<protein>
    <recommendedName>
        <fullName evidence="2">histidine kinase</fullName>
        <ecNumber evidence="2">2.7.13.3</ecNumber>
    </recommendedName>
</protein>
<evidence type="ECO:0000256" key="1">
    <source>
        <dbReference type="ARBA" id="ARBA00000085"/>
    </source>
</evidence>
<gene>
    <name evidence="12" type="ORF">ACFY05_22885</name>
</gene>
<dbReference type="GO" id="GO:0016301">
    <property type="term" value="F:kinase activity"/>
    <property type="evidence" value="ECO:0007669"/>
    <property type="project" value="UniProtKB-KW"/>
</dbReference>
<feature type="coiled-coil region" evidence="9">
    <location>
        <begin position="154"/>
        <end position="190"/>
    </location>
</feature>
<keyword evidence="10" id="KW-0812">Transmembrane</keyword>
<keyword evidence="10" id="KW-1133">Transmembrane helix</keyword>
<dbReference type="Proteomes" id="UP001602119">
    <property type="component" value="Unassembled WGS sequence"/>
</dbReference>
<evidence type="ECO:0000259" key="11">
    <source>
        <dbReference type="PROSITE" id="PS50109"/>
    </source>
</evidence>
<keyword evidence="10" id="KW-0472">Membrane</keyword>
<dbReference type="Gene3D" id="1.20.5.1930">
    <property type="match status" value="1"/>
</dbReference>
<dbReference type="RefSeq" id="WP_387343919.1">
    <property type="nucleotide sequence ID" value="NZ_JBIAXI010000014.1"/>
</dbReference>
<evidence type="ECO:0000313" key="12">
    <source>
        <dbReference type="EMBL" id="MFF4775703.1"/>
    </source>
</evidence>
<evidence type="ECO:0000256" key="10">
    <source>
        <dbReference type="SAM" id="Phobius"/>
    </source>
</evidence>
<dbReference type="SMART" id="SM00387">
    <property type="entry name" value="HATPase_c"/>
    <property type="match status" value="1"/>
</dbReference>
<feature type="transmembrane region" description="Helical" evidence="10">
    <location>
        <begin position="130"/>
        <end position="149"/>
    </location>
</feature>
<keyword evidence="5" id="KW-0547">Nucleotide-binding</keyword>
<dbReference type="InterPro" id="IPR011712">
    <property type="entry name" value="Sig_transdc_His_kin_sub3_dim/P"/>
</dbReference>
<dbReference type="PANTHER" id="PTHR24421:SF10">
    <property type="entry name" value="NITRATE_NITRITE SENSOR PROTEIN NARQ"/>
    <property type="match status" value="1"/>
</dbReference>
<feature type="transmembrane region" description="Helical" evidence="10">
    <location>
        <begin position="39"/>
        <end position="57"/>
    </location>
</feature>
<keyword evidence="6 12" id="KW-0418">Kinase</keyword>
<feature type="domain" description="Histidine kinase" evidence="11">
    <location>
        <begin position="296"/>
        <end position="384"/>
    </location>
</feature>
<dbReference type="SUPFAM" id="SSF55874">
    <property type="entry name" value="ATPase domain of HSP90 chaperone/DNA topoisomerase II/histidine kinase"/>
    <property type="match status" value="1"/>
</dbReference>
<dbReference type="InterPro" id="IPR050482">
    <property type="entry name" value="Sensor_HK_TwoCompSys"/>
</dbReference>
<evidence type="ECO:0000256" key="3">
    <source>
        <dbReference type="ARBA" id="ARBA00022553"/>
    </source>
</evidence>
<dbReference type="Pfam" id="PF07730">
    <property type="entry name" value="HisKA_3"/>
    <property type="match status" value="1"/>
</dbReference>
<keyword evidence="9" id="KW-0175">Coiled coil</keyword>
<feature type="transmembrane region" description="Helical" evidence="10">
    <location>
        <begin position="104"/>
        <end position="124"/>
    </location>
</feature>
<dbReference type="EMBL" id="JBIAXI010000014">
    <property type="protein sequence ID" value="MFF4775703.1"/>
    <property type="molecule type" value="Genomic_DNA"/>
</dbReference>
<keyword evidence="3" id="KW-0597">Phosphoprotein</keyword>
<evidence type="ECO:0000256" key="8">
    <source>
        <dbReference type="ARBA" id="ARBA00023012"/>
    </source>
</evidence>
<dbReference type="CDD" id="cd16917">
    <property type="entry name" value="HATPase_UhpB-NarQ-NarX-like"/>
    <property type="match status" value="1"/>
</dbReference>
<feature type="transmembrane region" description="Helical" evidence="10">
    <location>
        <begin position="12"/>
        <end position="33"/>
    </location>
</feature>
<dbReference type="Gene3D" id="3.30.565.10">
    <property type="entry name" value="Histidine kinase-like ATPase, C-terminal domain"/>
    <property type="match status" value="1"/>
</dbReference>
<dbReference type="PANTHER" id="PTHR24421">
    <property type="entry name" value="NITRATE/NITRITE SENSOR PROTEIN NARX-RELATED"/>
    <property type="match status" value="1"/>
</dbReference>
<sequence>MPRALSRDAAIDLLLAATVAAVTVGGTAVIAWSSTPGRLPDWAGYLILVGMSALLVARRTAPALTMVAVLAGSLFYQVFNLPGGAFTIPPAVALFSAVSAGRRIVSVAAMVAWTLATFLLGGLWGRAPDVQGTVWLATWMAVILVGGEVTRARRERLRAEREEAAQAERAREEEARRRVTEERLRIARELHDVLAHSISVINLQAGVSEHLIDRDPQQARAALGAIRQASKEVLVELRSMLGVLRAVDDDGRPLAPAPGMDRLHELVERARDARLEVSVTLPEERPELPGGVDLAVYRIVQESLTNVIRHAGASRAHVTIGITDRDVLVEVADDGAGVPAGAPLREGNGLVGMRERVMAIGGEFTAGPAEGKGFRVQARLPARSAAA</sequence>
<dbReference type="InterPro" id="IPR036890">
    <property type="entry name" value="HATPase_C_sf"/>
</dbReference>
<evidence type="ECO:0000256" key="5">
    <source>
        <dbReference type="ARBA" id="ARBA00022741"/>
    </source>
</evidence>
<comment type="catalytic activity">
    <reaction evidence="1">
        <text>ATP + protein L-histidine = ADP + protein N-phospho-L-histidine.</text>
        <dbReference type="EC" id="2.7.13.3"/>
    </reaction>
</comment>
<evidence type="ECO:0000256" key="9">
    <source>
        <dbReference type="SAM" id="Coils"/>
    </source>
</evidence>
<comment type="caution">
    <text evidence="12">The sequence shown here is derived from an EMBL/GenBank/DDBJ whole genome shotgun (WGS) entry which is preliminary data.</text>
</comment>
<keyword evidence="8" id="KW-0902">Two-component regulatory system</keyword>
<keyword evidence="13" id="KW-1185">Reference proteome</keyword>
<accession>A0ABW6VBN8</accession>
<evidence type="ECO:0000256" key="2">
    <source>
        <dbReference type="ARBA" id="ARBA00012438"/>
    </source>
</evidence>
<evidence type="ECO:0000256" key="7">
    <source>
        <dbReference type="ARBA" id="ARBA00022840"/>
    </source>
</evidence>